<dbReference type="RefSeq" id="WP_072366688.1">
    <property type="nucleotide sequence ID" value="NZ_CP139972.1"/>
</dbReference>
<dbReference type="OrthoDB" id="4956084at2"/>
<keyword evidence="4" id="KW-1185">Reference proteome</keyword>
<dbReference type="Pfam" id="PF05717">
    <property type="entry name" value="TnpB_IS66"/>
    <property type="match status" value="1"/>
</dbReference>
<reference evidence="1 3" key="1">
    <citation type="submission" date="2016-11" db="EMBL/GenBank/DDBJ databases">
        <authorList>
            <person name="Jaros S."/>
            <person name="Januszkiewicz K."/>
            <person name="Wedrychowicz H."/>
        </authorList>
    </citation>
    <scope>NUCLEOTIDE SEQUENCE [LARGE SCALE GENOMIC DNA]</scope>
    <source>
        <strain evidence="1 3">DSM 784</strain>
    </source>
</reference>
<dbReference type="Proteomes" id="UP001326715">
    <property type="component" value="Chromosome"/>
</dbReference>
<dbReference type="PANTHER" id="PTHR36455:SF1">
    <property type="entry name" value="BLR8292 PROTEIN"/>
    <property type="match status" value="1"/>
</dbReference>
<dbReference type="STRING" id="1004.SAMN05661012_06678"/>
<accession>A0A1K1T419</accession>
<evidence type="ECO:0000313" key="3">
    <source>
        <dbReference type="Proteomes" id="UP000183788"/>
    </source>
</evidence>
<evidence type="ECO:0000313" key="2">
    <source>
        <dbReference type="EMBL" id="WQG88258.1"/>
    </source>
</evidence>
<dbReference type="AlphaFoldDB" id="A0A1K1T419"/>
<dbReference type="PANTHER" id="PTHR36455">
    <property type="match status" value="1"/>
</dbReference>
<organism evidence="1 3">
    <name type="scientific">Chitinophaga sancti</name>
    <dbReference type="NCBI Taxonomy" id="1004"/>
    <lineage>
        <taxon>Bacteria</taxon>
        <taxon>Pseudomonadati</taxon>
        <taxon>Bacteroidota</taxon>
        <taxon>Chitinophagia</taxon>
        <taxon>Chitinophagales</taxon>
        <taxon>Chitinophagaceae</taxon>
        <taxon>Chitinophaga</taxon>
    </lineage>
</organism>
<evidence type="ECO:0000313" key="1">
    <source>
        <dbReference type="EMBL" id="SFW90797.1"/>
    </source>
</evidence>
<dbReference type="Proteomes" id="UP000183788">
    <property type="component" value="Unassembled WGS sequence"/>
</dbReference>
<reference evidence="2 4" key="2">
    <citation type="submission" date="2023-11" db="EMBL/GenBank/DDBJ databases">
        <title>MicrobeMod: A computational toolkit for identifying prokaryotic methylation and restriction-modification with nanopore sequencing.</title>
        <authorList>
            <person name="Crits-Christoph A."/>
            <person name="Kang S.C."/>
            <person name="Lee H."/>
            <person name="Ostrov N."/>
        </authorList>
    </citation>
    <scope>NUCLEOTIDE SEQUENCE [LARGE SCALE GENOMIC DNA]</scope>
    <source>
        <strain evidence="2 4">ATCC 23090</strain>
    </source>
</reference>
<dbReference type="InterPro" id="IPR008878">
    <property type="entry name" value="Transposase_IS66_Orf2"/>
</dbReference>
<proteinExistence type="predicted"/>
<sequence>MLQIHSGTRYLLYSKWADVRKSFDGLSGLITNELKMPIESGDVFIFLNRRQTHIKLLQWEGDGFGMYYKRLEEGTFELPSGFMEGTHSEISSKQLSLILQGVSLKKAFYRKRYTAPEG</sequence>
<name>A0A1K1T419_9BACT</name>
<dbReference type="EMBL" id="CP140154">
    <property type="protein sequence ID" value="WQG88258.1"/>
    <property type="molecule type" value="Genomic_DNA"/>
</dbReference>
<dbReference type="EMBL" id="FPIZ01000054">
    <property type="protein sequence ID" value="SFW90797.1"/>
    <property type="molecule type" value="Genomic_DNA"/>
</dbReference>
<evidence type="ECO:0000313" key="4">
    <source>
        <dbReference type="Proteomes" id="UP001326715"/>
    </source>
</evidence>
<dbReference type="NCBIfam" id="NF033819">
    <property type="entry name" value="IS66_TnpB"/>
    <property type="match status" value="1"/>
</dbReference>
<gene>
    <name evidence="2" type="primary">tnpB</name>
    <name evidence="1" type="ORF">SAMN05661012_06678</name>
    <name evidence="2" type="ORF">SR876_25345</name>
</gene>
<protein>
    <submittedName>
        <fullName evidence="1">IS66 Orf2 like protein</fullName>
    </submittedName>
    <submittedName>
        <fullName evidence="2">IS66 family insertion sequence element accessory protein TnpB</fullName>
    </submittedName>
</protein>